<gene>
    <name evidence="2" type="ORF">FKW77_005268</name>
</gene>
<proteinExistence type="predicted"/>
<evidence type="ECO:0000313" key="3">
    <source>
        <dbReference type="Proteomes" id="UP000316270"/>
    </source>
</evidence>
<name>A0A517L1B8_9PEZI</name>
<dbReference type="Proteomes" id="UP000316270">
    <property type="component" value="Chromosome 3"/>
</dbReference>
<dbReference type="AlphaFoldDB" id="A0A517L1B8"/>
<dbReference type="EMBL" id="CP042187">
    <property type="protein sequence ID" value="QDS69425.1"/>
    <property type="molecule type" value="Genomic_DNA"/>
</dbReference>
<accession>A0A517L1B8</accession>
<feature type="transmembrane region" description="Helical" evidence="1">
    <location>
        <begin position="13"/>
        <end position="32"/>
    </location>
</feature>
<evidence type="ECO:0000256" key="1">
    <source>
        <dbReference type="SAM" id="Phobius"/>
    </source>
</evidence>
<reference evidence="2 3" key="1">
    <citation type="submission" date="2019-07" db="EMBL/GenBank/DDBJ databases">
        <title>Finished genome of Venturia effusa.</title>
        <authorList>
            <person name="Young C.A."/>
            <person name="Cox M.P."/>
            <person name="Ganley A.R.D."/>
            <person name="David W.J."/>
        </authorList>
    </citation>
    <scope>NUCLEOTIDE SEQUENCE [LARGE SCALE GENOMIC DNA]</scope>
    <source>
        <strain evidence="3">albino</strain>
    </source>
</reference>
<keyword evidence="1" id="KW-1133">Transmembrane helix</keyword>
<keyword evidence="1" id="KW-0812">Transmembrane</keyword>
<keyword evidence="1" id="KW-0472">Membrane</keyword>
<organism evidence="2 3">
    <name type="scientific">Venturia effusa</name>
    <dbReference type="NCBI Taxonomy" id="50376"/>
    <lineage>
        <taxon>Eukaryota</taxon>
        <taxon>Fungi</taxon>
        <taxon>Dikarya</taxon>
        <taxon>Ascomycota</taxon>
        <taxon>Pezizomycotina</taxon>
        <taxon>Dothideomycetes</taxon>
        <taxon>Pleosporomycetidae</taxon>
        <taxon>Venturiales</taxon>
        <taxon>Venturiaceae</taxon>
        <taxon>Venturia</taxon>
    </lineage>
</organism>
<evidence type="ECO:0000313" key="2">
    <source>
        <dbReference type="EMBL" id="QDS69425.1"/>
    </source>
</evidence>
<keyword evidence="3" id="KW-1185">Reference proteome</keyword>
<protein>
    <submittedName>
        <fullName evidence="2">Uncharacterized protein</fullName>
    </submittedName>
</protein>
<sequence>MAWNSVIHLKWKSLVLLISTKTICYILILVDLRNTKCLDLVKRHEETIHADRRRALGRAVPVPVQVPTPPSDEGSHFDSADHDLQYVDSEVAFGSEVQLLPAFDSGPSTYLDHNFGTVHDHEPNESFPDYAIDPDLDLLQFTLDRNDMTGFSPQPYQSNFQHQHEQPRVFDARPVKRMRQSESLYVQPAAVLEAPDLGSGQQISPDLFAVTAEDWNYHCLDIGVFTALDPSLPTTFG</sequence>